<proteinExistence type="predicted"/>
<dbReference type="Gene3D" id="1.20.1260.10">
    <property type="match status" value="1"/>
</dbReference>
<comment type="caution">
    <text evidence="2">The sequence shown here is derived from an EMBL/GenBank/DDBJ whole genome shotgun (WGS) entry which is preliminary data.</text>
</comment>
<dbReference type="InterPro" id="IPR012347">
    <property type="entry name" value="Ferritin-like"/>
</dbReference>
<protein>
    <recommendedName>
        <fullName evidence="1">DUF2383 domain-containing protein</fullName>
    </recommendedName>
</protein>
<dbReference type="AlphaFoldDB" id="A0A0E2Z5V1"/>
<dbReference type="Proteomes" id="UP000028839">
    <property type="component" value="Unassembled WGS sequence"/>
</dbReference>
<evidence type="ECO:0000313" key="3">
    <source>
        <dbReference type="Proteomes" id="UP000028839"/>
    </source>
</evidence>
<feature type="domain" description="DUF2383" evidence="1">
    <location>
        <begin position="10"/>
        <end position="114"/>
    </location>
</feature>
<name>A0A0E2Z5V1_9GAMM</name>
<dbReference type="OrthoDB" id="5568629at2"/>
<evidence type="ECO:0000313" key="2">
    <source>
        <dbReference type="EMBL" id="KFI20759.1"/>
    </source>
</evidence>
<evidence type="ECO:0000259" key="1">
    <source>
        <dbReference type="Pfam" id="PF09537"/>
    </source>
</evidence>
<gene>
    <name evidence="2" type="ORF">IB75_01410</name>
</gene>
<sequence length="146" mass="17134">MWLDDREVMLDEMILACMHIERDYRSLINLTDDPLLTQLFNELANHHKDWAGQLEFHIREMGGMPSDLDPEKQAVEEMITYAKVALSDHERHTILKNQKEEEEKLKLLASKLLEKKIPDSTKSLLRHIEKGVEKNQSRLLAARFRS</sequence>
<dbReference type="Pfam" id="PF09537">
    <property type="entry name" value="DUF2383"/>
    <property type="match status" value="1"/>
</dbReference>
<accession>A0A0E2Z5V1</accession>
<dbReference type="EMBL" id="JPGN01000009">
    <property type="protein sequence ID" value="KFI20759.1"/>
    <property type="molecule type" value="Genomic_DNA"/>
</dbReference>
<reference evidence="2 3" key="1">
    <citation type="submission" date="2014-07" db="EMBL/GenBank/DDBJ databases">
        <title>Comparative analysis of Nitrosococcus oceani genome inventories of strains from Pacific and Atlantic gyres.</title>
        <authorList>
            <person name="Lim C.K."/>
            <person name="Wang L."/>
            <person name="Sayavedra-Soto L.A."/>
            <person name="Klotz M.G."/>
        </authorList>
    </citation>
    <scope>NUCLEOTIDE SEQUENCE [LARGE SCALE GENOMIC DNA]</scope>
    <source>
        <strain evidence="2 3">C-27</strain>
    </source>
</reference>
<dbReference type="InterPro" id="IPR019052">
    <property type="entry name" value="DUF2383"/>
</dbReference>
<organism evidence="2 3">
    <name type="scientific">Nitrosococcus oceani C-27</name>
    <dbReference type="NCBI Taxonomy" id="314279"/>
    <lineage>
        <taxon>Bacteria</taxon>
        <taxon>Pseudomonadati</taxon>
        <taxon>Pseudomonadota</taxon>
        <taxon>Gammaproteobacteria</taxon>
        <taxon>Chromatiales</taxon>
        <taxon>Chromatiaceae</taxon>
        <taxon>Nitrosococcus</taxon>
    </lineage>
</organism>
<dbReference type="HOGENOM" id="CLU_126529_0_0_6"/>